<feature type="compositionally biased region" description="Polar residues" evidence="8">
    <location>
        <begin position="713"/>
        <end position="739"/>
    </location>
</feature>
<sequence length="759" mass="86488">MPSIEFGQRSSGGIAASEAQMFSEFEFLEGSSQFISDDLFQSWSSELGIPIVPEEDTILDYDKDTNEGMKDIFDLWTPFKQLDFVGAQSNSGLEEIETLNKIKFEPESPGALFPLSPSSLNHSESSDSDRQLRCSMQELSNCEIQNLKTEFTLETPLISSPQCVSPLSQSSQSSSGTSSVMQQVKFIPVNEEDIEPTKYILTKADSAKRAHVQPINIAQRIKYEEPQNTIFLQDIATFAQNTNSQHVLYPSKLRILPNKQKNSLNISTNDKKTKTGSFTLPQNVKIINTVSNICPTNTNESIDASTILNNGSVKCNDIVVANKTMSYTPFQVMRNRINSNSLIVQNEAIDLINSPKNNQEYKLKALKRQQRMIKNRESACLSRKKKKEYVSSLEKQISELKEENKQLKSENSVLKQRLSKMENNIIDNNNVHKYLSFKPLKKKAKEGMYLCLGIIFLISFNINGFNGFKEPLSQNVHFKTESDSLSIPIAEDKHNRRLFWSVDDNNMEDQIEESFNKSVPIHHQPICPMYINQSESIRLDSELRRWIVGESDRDNQTALKKTKLQTDSLNVSLSRSPLVEKARRKVYLSRDRKIKTMHKMIDIPTVAQYPDNNAIEIFSPILSEHASLFEALGRKDDTFYVVWFSGEHLLLPASRKNNTARPKMSLVLPTVSINGTFSTPPNHITMMQIDCEVTNTQLLHLQQSIIPVHLRNSKPTSQSNQSNSVEDIDNSSTDNTTRNYKPYFLKETNRKQRYRKHLQ</sequence>
<dbReference type="SUPFAM" id="SSF57959">
    <property type="entry name" value="Leucine zipper domain"/>
    <property type="match status" value="1"/>
</dbReference>
<evidence type="ECO:0000256" key="4">
    <source>
        <dbReference type="ARBA" id="ARBA00023125"/>
    </source>
</evidence>
<dbReference type="PANTHER" id="PTHR46164:SF3">
    <property type="entry name" value="ATF6, ISOFORM C"/>
    <property type="match status" value="1"/>
</dbReference>
<dbReference type="PANTHER" id="PTHR46164">
    <property type="entry name" value="ATF6, ISOFORM C"/>
    <property type="match status" value="1"/>
</dbReference>
<evidence type="ECO:0000256" key="1">
    <source>
        <dbReference type="ARBA" id="ARBA00004167"/>
    </source>
</evidence>
<dbReference type="GO" id="GO:0016020">
    <property type="term" value="C:membrane"/>
    <property type="evidence" value="ECO:0007669"/>
    <property type="project" value="UniProtKB-SubCell"/>
</dbReference>
<dbReference type="AlphaFoldDB" id="A0A6J1PPQ4"/>
<dbReference type="GO" id="GO:0000981">
    <property type="term" value="F:DNA-binding transcription factor activity, RNA polymerase II-specific"/>
    <property type="evidence" value="ECO:0007669"/>
    <property type="project" value="TreeGrafter"/>
</dbReference>
<dbReference type="GO" id="GO:0030968">
    <property type="term" value="P:endoplasmic reticulum unfolded protein response"/>
    <property type="evidence" value="ECO:0007669"/>
    <property type="project" value="TreeGrafter"/>
</dbReference>
<dbReference type="InterPro" id="IPR046347">
    <property type="entry name" value="bZIP_sf"/>
</dbReference>
<dbReference type="GO" id="GO:0005634">
    <property type="term" value="C:nucleus"/>
    <property type="evidence" value="ECO:0007669"/>
    <property type="project" value="TreeGrafter"/>
</dbReference>
<dbReference type="GeneID" id="112454239"/>
<dbReference type="InterPro" id="IPR004827">
    <property type="entry name" value="bZIP"/>
</dbReference>
<evidence type="ECO:0000259" key="9">
    <source>
        <dbReference type="PROSITE" id="PS50217"/>
    </source>
</evidence>
<evidence type="ECO:0000256" key="6">
    <source>
        <dbReference type="ARBA" id="ARBA00023242"/>
    </source>
</evidence>
<name>A0A6J1PPQ4_9HYME</name>
<comment type="subcellular location">
    <subcellularLocation>
        <location evidence="1">Membrane</location>
        <topology evidence="1">Single-pass membrane protein</topology>
    </subcellularLocation>
</comment>
<dbReference type="PRINTS" id="PR00041">
    <property type="entry name" value="LEUZIPPRCREB"/>
</dbReference>
<dbReference type="Pfam" id="PF00170">
    <property type="entry name" value="bZIP_1"/>
    <property type="match status" value="1"/>
</dbReference>
<dbReference type="SMART" id="SM00338">
    <property type="entry name" value="BRLZ"/>
    <property type="match status" value="1"/>
</dbReference>
<evidence type="ECO:0000256" key="3">
    <source>
        <dbReference type="ARBA" id="ARBA00023015"/>
    </source>
</evidence>
<dbReference type="OrthoDB" id="644067at2759"/>
<evidence type="ECO:0000256" key="2">
    <source>
        <dbReference type="ARBA" id="ARBA00009050"/>
    </source>
</evidence>
<feature type="domain" description="BZIP" evidence="9">
    <location>
        <begin position="365"/>
        <end position="428"/>
    </location>
</feature>
<comment type="similarity">
    <text evidence="2">Belongs to the bZIP family. ATF subfamily.</text>
</comment>
<dbReference type="Proteomes" id="UP000504618">
    <property type="component" value="Unplaced"/>
</dbReference>
<dbReference type="InterPro" id="IPR051882">
    <property type="entry name" value="ATF_bZIP_TF"/>
</dbReference>
<feature type="region of interest" description="Disordered" evidence="8">
    <location>
        <begin position="712"/>
        <end position="759"/>
    </location>
</feature>
<keyword evidence="7" id="KW-0175">Coiled coil</keyword>
<keyword evidence="5" id="KW-0804">Transcription</keyword>
<dbReference type="CTD" id="22926"/>
<dbReference type="Gene3D" id="1.20.5.170">
    <property type="match status" value="1"/>
</dbReference>
<keyword evidence="3" id="KW-0805">Transcription regulation</keyword>
<evidence type="ECO:0000313" key="11">
    <source>
        <dbReference type="RefSeq" id="XP_024871281.1"/>
    </source>
</evidence>
<dbReference type="RefSeq" id="XP_024871281.1">
    <property type="nucleotide sequence ID" value="XM_025015513.1"/>
</dbReference>
<evidence type="ECO:0000256" key="7">
    <source>
        <dbReference type="SAM" id="Coils"/>
    </source>
</evidence>
<keyword evidence="6" id="KW-0539">Nucleus</keyword>
<evidence type="ECO:0000256" key="5">
    <source>
        <dbReference type="ARBA" id="ARBA00023163"/>
    </source>
</evidence>
<feature type="coiled-coil region" evidence="7">
    <location>
        <begin position="383"/>
        <end position="424"/>
    </location>
</feature>
<keyword evidence="4" id="KW-0238">DNA-binding</keyword>
<protein>
    <submittedName>
        <fullName evidence="11">Cyclic AMP-dependent transcription factor ATF-6 alpha isoform X1</fullName>
    </submittedName>
</protein>
<proteinExistence type="inferred from homology"/>
<gene>
    <name evidence="11" type="primary">LOC112454239</name>
</gene>
<keyword evidence="10" id="KW-1185">Reference proteome</keyword>
<dbReference type="CDD" id="cd14700">
    <property type="entry name" value="bZIP_ATF6"/>
    <property type="match status" value="1"/>
</dbReference>
<evidence type="ECO:0000313" key="10">
    <source>
        <dbReference type="Proteomes" id="UP000504618"/>
    </source>
</evidence>
<organism evidence="10 11">
    <name type="scientific">Temnothorax curvispinosus</name>
    <dbReference type="NCBI Taxonomy" id="300111"/>
    <lineage>
        <taxon>Eukaryota</taxon>
        <taxon>Metazoa</taxon>
        <taxon>Ecdysozoa</taxon>
        <taxon>Arthropoda</taxon>
        <taxon>Hexapoda</taxon>
        <taxon>Insecta</taxon>
        <taxon>Pterygota</taxon>
        <taxon>Neoptera</taxon>
        <taxon>Endopterygota</taxon>
        <taxon>Hymenoptera</taxon>
        <taxon>Apocrita</taxon>
        <taxon>Aculeata</taxon>
        <taxon>Formicoidea</taxon>
        <taxon>Formicidae</taxon>
        <taxon>Myrmicinae</taxon>
        <taxon>Temnothorax</taxon>
    </lineage>
</organism>
<dbReference type="GO" id="GO:0000978">
    <property type="term" value="F:RNA polymerase II cis-regulatory region sequence-specific DNA binding"/>
    <property type="evidence" value="ECO:0007669"/>
    <property type="project" value="TreeGrafter"/>
</dbReference>
<reference evidence="11" key="1">
    <citation type="submission" date="2025-08" db="UniProtKB">
        <authorList>
            <consortium name="RefSeq"/>
        </authorList>
    </citation>
    <scope>IDENTIFICATION</scope>
    <source>
        <tissue evidence="11">Whole body</tissue>
    </source>
</reference>
<dbReference type="PROSITE" id="PS50217">
    <property type="entry name" value="BZIP"/>
    <property type="match status" value="1"/>
</dbReference>
<accession>A0A6J1PPQ4</accession>
<evidence type="ECO:0000256" key="8">
    <source>
        <dbReference type="SAM" id="MobiDB-lite"/>
    </source>
</evidence>